<protein>
    <submittedName>
        <fullName evidence="1">Uncharacterized protein</fullName>
    </submittedName>
</protein>
<gene>
    <name evidence="1" type="ORF">LCGC14_1591320</name>
</gene>
<reference evidence="1" key="1">
    <citation type="journal article" date="2015" name="Nature">
        <title>Complex archaea that bridge the gap between prokaryotes and eukaryotes.</title>
        <authorList>
            <person name="Spang A."/>
            <person name="Saw J.H."/>
            <person name="Jorgensen S.L."/>
            <person name="Zaremba-Niedzwiedzka K."/>
            <person name="Martijn J."/>
            <person name="Lind A.E."/>
            <person name="van Eijk R."/>
            <person name="Schleper C."/>
            <person name="Guy L."/>
            <person name="Ettema T.J."/>
        </authorList>
    </citation>
    <scope>NUCLEOTIDE SEQUENCE</scope>
</reference>
<evidence type="ECO:0000313" key="1">
    <source>
        <dbReference type="EMBL" id="KKM25805.1"/>
    </source>
</evidence>
<dbReference type="EMBL" id="LAZR01012638">
    <property type="protein sequence ID" value="KKM25805.1"/>
    <property type="molecule type" value="Genomic_DNA"/>
</dbReference>
<comment type="caution">
    <text evidence="1">The sequence shown here is derived from an EMBL/GenBank/DDBJ whole genome shotgun (WGS) entry which is preliminary data.</text>
</comment>
<proteinExistence type="predicted"/>
<name>A0A0F9LEA8_9ZZZZ</name>
<accession>A0A0F9LEA8</accession>
<sequence>MENETIEHRMDAVERAITALEANAYERLRKLEAVAGYSGHKPNCPISLAWGSGPGGTGIKCECGYNDALAELEAHDAE</sequence>
<organism evidence="1">
    <name type="scientific">marine sediment metagenome</name>
    <dbReference type="NCBI Taxonomy" id="412755"/>
    <lineage>
        <taxon>unclassified sequences</taxon>
        <taxon>metagenomes</taxon>
        <taxon>ecological metagenomes</taxon>
    </lineage>
</organism>
<dbReference type="AlphaFoldDB" id="A0A0F9LEA8"/>